<comment type="similarity">
    <text evidence="1 6">Belongs to the sigma-70 factor family. ECF subfamily.</text>
</comment>
<accession>A0A1I1LK53</accession>
<evidence type="ECO:0000313" key="10">
    <source>
        <dbReference type="Proteomes" id="UP000182258"/>
    </source>
</evidence>
<dbReference type="InterPro" id="IPR013324">
    <property type="entry name" value="RNA_pol_sigma_r3/r4-like"/>
</dbReference>
<keyword evidence="2 6" id="KW-0805">Transcription regulation</keyword>
<dbReference type="GO" id="GO:0006352">
    <property type="term" value="P:DNA-templated transcription initiation"/>
    <property type="evidence" value="ECO:0007669"/>
    <property type="project" value="InterPro"/>
</dbReference>
<dbReference type="EMBL" id="FOMB01000010">
    <property type="protein sequence ID" value="SFC73336.1"/>
    <property type="molecule type" value="Genomic_DNA"/>
</dbReference>
<proteinExistence type="inferred from homology"/>
<protein>
    <recommendedName>
        <fullName evidence="6">RNA polymerase sigma factor</fullName>
    </recommendedName>
</protein>
<dbReference type="CDD" id="cd06171">
    <property type="entry name" value="Sigma70_r4"/>
    <property type="match status" value="1"/>
</dbReference>
<dbReference type="NCBIfam" id="TIGR02937">
    <property type="entry name" value="sigma70-ECF"/>
    <property type="match status" value="1"/>
</dbReference>
<dbReference type="PANTHER" id="PTHR43133:SF62">
    <property type="entry name" value="RNA POLYMERASE SIGMA FACTOR SIGZ"/>
    <property type="match status" value="1"/>
</dbReference>
<keyword evidence="4 6" id="KW-0238">DNA-binding</keyword>
<evidence type="ECO:0000256" key="1">
    <source>
        <dbReference type="ARBA" id="ARBA00010641"/>
    </source>
</evidence>
<dbReference type="InterPro" id="IPR000838">
    <property type="entry name" value="RNA_pol_sigma70_ECF_CS"/>
</dbReference>
<dbReference type="InterPro" id="IPR039425">
    <property type="entry name" value="RNA_pol_sigma-70-like"/>
</dbReference>
<dbReference type="InterPro" id="IPR014284">
    <property type="entry name" value="RNA_pol_sigma-70_dom"/>
</dbReference>
<dbReference type="InterPro" id="IPR013325">
    <property type="entry name" value="RNA_pol_sigma_r2"/>
</dbReference>
<feature type="domain" description="RNA polymerase sigma factor 70 region 4 type 2" evidence="8">
    <location>
        <begin position="139"/>
        <end position="191"/>
    </location>
</feature>
<evidence type="ECO:0000259" key="8">
    <source>
        <dbReference type="Pfam" id="PF08281"/>
    </source>
</evidence>
<dbReference type="Proteomes" id="UP000182258">
    <property type="component" value="Unassembled WGS sequence"/>
</dbReference>
<gene>
    <name evidence="9" type="ORF">SAMN04488059_11024</name>
</gene>
<keyword evidence="3 6" id="KW-0731">Sigma factor</keyword>
<dbReference type="PROSITE" id="PS01063">
    <property type="entry name" value="SIGMA70_ECF"/>
    <property type="match status" value="1"/>
</dbReference>
<dbReference type="SUPFAM" id="SSF88946">
    <property type="entry name" value="Sigma2 domain of RNA polymerase sigma factors"/>
    <property type="match status" value="1"/>
</dbReference>
<dbReference type="Pfam" id="PF04542">
    <property type="entry name" value="Sigma70_r2"/>
    <property type="match status" value="1"/>
</dbReference>
<organism evidence="9 10">
    <name type="scientific">Devosia psychrophila</name>
    <dbReference type="NCBI Taxonomy" id="728005"/>
    <lineage>
        <taxon>Bacteria</taxon>
        <taxon>Pseudomonadati</taxon>
        <taxon>Pseudomonadota</taxon>
        <taxon>Alphaproteobacteria</taxon>
        <taxon>Hyphomicrobiales</taxon>
        <taxon>Devosiaceae</taxon>
        <taxon>Devosia</taxon>
    </lineage>
</organism>
<name>A0A1I1LK53_9HYPH</name>
<dbReference type="Gene3D" id="1.10.1740.10">
    <property type="match status" value="1"/>
</dbReference>
<dbReference type="Gene3D" id="1.10.10.10">
    <property type="entry name" value="Winged helix-like DNA-binding domain superfamily/Winged helix DNA-binding domain"/>
    <property type="match status" value="1"/>
</dbReference>
<evidence type="ECO:0000313" key="9">
    <source>
        <dbReference type="EMBL" id="SFC73336.1"/>
    </source>
</evidence>
<dbReference type="InterPro" id="IPR013249">
    <property type="entry name" value="RNA_pol_sigma70_r4_t2"/>
</dbReference>
<dbReference type="SUPFAM" id="SSF88659">
    <property type="entry name" value="Sigma3 and sigma4 domains of RNA polymerase sigma factors"/>
    <property type="match status" value="1"/>
</dbReference>
<dbReference type="InterPro" id="IPR007627">
    <property type="entry name" value="RNA_pol_sigma70_r2"/>
</dbReference>
<dbReference type="STRING" id="728005.SAMN04488059_11024"/>
<dbReference type="AlphaFoldDB" id="A0A1I1LK53"/>
<keyword evidence="5 6" id="KW-0804">Transcription</keyword>
<dbReference type="Pfam" id="PF08281">
    <property type="entry name" value="Sigma70_r4_2"/>
    <property type="match status" value="1"/>
</dbReference>
<evidence type="ECO:0000256" key="6">
    <source>
        <dbReference type="RuleBase" id="RU000716"/>
    </source>
</evidence>
<dbReference type="PANTHER" id="PTHR43133">
    <property type="entry name" value="RNA POLYMERASE ECF-TYPE SIGMA FACTO"/>
    <property type="match status" value="1"/>
</dbReference>
<reference evidence="9 10" key="1">
    <citation type="submission" date="2016-10" db="EMBL/GenBank/DDBJ databases">
        <authorList>
            <person name="de Groot N.N."/>
        </authorList>
    </citation>
    <scope>NUCLEOTIDE SEQUENCE [LARGE SCALE GENOMIC DNA]</scope>
    <source>
        <strain evidence="9 10">CGMCC 1.10210</strain>
    </source>
</reference>
<evidence type="ECO:0000256" key="2">
    <source>
        <dbReference type="ARBA" id="ARBA00023015"/>
    </source>
</evidence>
<dbReference type="InterPro" id="IPR036388">
    <property type="entry name" value="WH-like_DNA-bd_sf"/>
</dbReference>
<dbReference type="GO" id="GO:0003677">
    <property type="term" value="F:DNA binding"/>
    <property type="evidence" value="ECO:0007669"/>
    <property type="project" value="UniProtKB-KW"/>
</dbReference>
<evidence type="ECO:0000256" key="3">
    <source>
        <dbReference type="ARBA" id="ARBA00023082"/>
    </source>
</evidence>
<evidence type="ECO:0000256" key="4">
    <source>
        <dbReference type="ARBA" id="ARBA00023125"/>
    </source>
</evidence>
<evidence type="ECO:0000259" key="7">
    <source>
        <dbReference type="Pfam" id="PF04542"/>
    </source>
</evidence>
<evidence type="ECO:0000256" key="5">
    <source>
        <dbReference type="ARBA" id="ARBA00023163"/>
    </source>
</evidence>
<feature type="domain" description="RNA polymerase sigma-70 region 2" evidence="7">
    <location>
        <begin position="44"/>
        <end position="109"/>
    </location>
</feature>
<dbReference type="GO" id="GO:0016987">
    <property type="term" value="F:sigma factor activity"/>
    <property type="evidence" value="ECO:0007669"/>
    <property type="project" value="UniProtKB-KW"/>
</dbReference>
<sequence>MYAVVMTNSDIGQPPVLPGIDDPASLMLRIAQQQDKSALAALFGLFGPRVKSMMIKLGAGDALAEDLVQETFLTVWRKAALYSNQRGAASTWIFTIARNLRIDQLRRQSNKPYEDLEKVTLASDSPTGSMLVERHQVIDRVTAALTTLSEDQQEVVRLSFIHDMPHARIAETIGIPLGTVKSRLRLAYERLRPMLEDLQ</sequence>